<dbReference type="CDD" id="cd00085">
    <property type="entry name" value="HNHc"/>
    <property type="match status" value="1"/>
</dbReference>
<keyword evidence="2" id="KW-0255">Endonuclease</keyword>
<dbReference type="GO" id="GO:0004519">
    <property type="term" value="F:endonuclease activity"/>
    <property type="evidence" value="ECO:0007669"/>
    <property type="project" value="UniProtKB-KW"/>
</dbReference>
<dbReference type="InterPro" id="IPR003615">
    <property type="entry name" value="HNH_nuc"/>
</dbReference>
<evidence type="ECO:0000313" key="2">
    <source>
        <dbReference type="EMBL" id="WSA34307.1"/>
    </source>
</evidence>
<sequence length="344" mass="38187">MSKAPAERRRDSHETTTLDTRPVRYGAKGNSVILTVLHERWGYICYWCGEDKTRHEVQIDHIIPESTSAARLQELKDDGTVDPDFDLQRPRNLAPACRPCNRDKSNEEFLEHPKVLGKLRRALKFEPDIDRLVRSFFTANKMAKSMLAVRSADPNDPAAAAAFIQHGPAIVQTIAQIDPAMADYRTTTVIQGDYGDIHLLLNSRGRTTVTIIEELCLTPMSEAVEHLVDAVISRIDDEVRFSLAQDDSDDVSSASIHFLDLEITNFDFEGTGAVSVVAQGTFDVAFSAIVVQNNQWGDGLVDRQGDGDASGRILVELNWNRGAVGAPSNVYAKVRDWNPRVGWA</sequence>
<dbReference type="EMBL" id="CP109071">
    <property type="protein sequence ID" value="WSA34307.1"/>
    <property type="molecule type" value="Genomic_DNA"/>
</dbReference>
<evidence type="ECO:0000256" key="1">
    <source>
        <dbReference type="SAM" id="MobiDB-lite"/>
    </source>
</evidence>
<name>A0ABZ1EJ94_9ACTN</name>
<feature type="region of interest" description="Disordered" evidence="1">
    <location>
        <begin position="1"/>
        <end position="21"/>
    </location>
</feature>
<evidence type="ECO:0000313" key="3">
    <source>
        <dbReference type="Proteomes" id="UP001334804"/>
    </source>
</evidence>
<dbReference type="Gene3D" id="1.10.30.50">
    <property type="match status" value="1"/>
</dbReference>
<accession>A0ABZ1EJ94</accession>
<keyword evidence="2" id="KW-0378">Hydrolase</keyword>
<dbReference type="RefSeq" id="WP_326564440.1">
    <property type="nucleotide sequence ID" value="NZ_CP109071.1"/>
</dbReference>
<gene>
    <name evidence="2" type="ORF">OIE14_09835</name>
</gene>
<organism evidence="2 3">
    <name type="scientific">Micromonospora peucetia</name>
    <dbReference type="NCBI Taxonomy" id="47871"/>
    <lineage>
        <taxon>Bacteria</taxon>
        <taxon>Bacillati</taxon>
        <taxon>Actinomycetota</taxon>
        <taxon>Actinomycetes</taxon>
        <taxon>Micromonosporales</taxon>
        <taxon>Micromonosporaceae</taxon>
        <taxon>Micromonospora</taxon>
    </lineage>
</organism>
<reference evidence="2 3" key="1">
    <citation type="submission" date="2022-10" db="EMBL/GenBank/DDBJ databases">
        <title>The complete genomes of actinobacterial strains from the NBC collection.</title>
        <authorList>
            <person name="Joergensen T.S."/>
            <person name="Alvarez Arevalo M."/>
            <person name="Sterndorff E.B."/>
            <person name="Faurdal D."/>
            <person name="Vuksanovic O."/>
            <person name="Mourched A.-S."/>
            <person name="Charusanti P."/>
            <person name="Shaw S."/>
            <person name="Blin K."/>
            <person name="Weber T."/>
        </authorList>
    </citation>
    <scope>NUCLEOTIDE SEQUENCE [LARGE SCALE GENOMIC DNA]</scope>
    <source>
        <strain evidence="2 3">NBC 01809</strain>
    </source>
</reference>
<feature type="compositionally biased region" description="Basic and acidic residues" evidence="1">
    <location>
        <begin position="1"/>
        <end position="16"/>
    </location>
</feature>
<dbReference type="Proteomes" id="UP001334804">
    <property type="component" value="Chromosome"/>
</dbReference>
<protein>
    <submittedName>
        <fullName evidence="2">HNH endonuclease</fullName>
    </submittedName>
</protein>
<keyword evidence="2" id="KW-0540">Nuclease</keyword>
<keyword evidence="3" id="KW-1185">Reference proteome</keyword>
<proteinExistence type="predicted"/>